<dbReference type="InterPro" id="IPR049242">
    <property type="entry name" value="DUF6877"/>
</dbReference>
<dbReference type="Pfam" id="PF21793">
    <property type="entry name" value="DUF6877"/>
    <property type="match status" value="1"/>
</dbReference>
<evidence type="ECO:0000259" key="1">
    <source>
        <dbReference type="Pfam" id="PF21793"/>
    </source>
</evidence>
<proteinExistence type="predicted"/>
<sequence>MSEAWEKINQLVNEYRFDQRVLDDVYNRLRDCQEEAYTKQQLRYLENCIRYGKGVKKNAND</sequence>
<protein>
    <recommendedName>
        <fullName evidence="1">DUF6877 domain-containing protein</fullName>
    </recommendedName>
</protein>
<dbReference type="EMBL" id="JARQBI010000024">
    <property type="protein sequence ID" value="MDT2797403.1"/>
    <property type="molecule type" value="Genomic_DNA"/>
</dbReference>
<name>A0AAW8TPR6_9ENTE</name>
<dbReference type="AlphaFoldDB" id="A0AAW8TPR6"/>
<accession>A0AAW8TPR6</accession>
<comment type="caution">
    <text evidence="2">The sequence shown here is derived from an EMBL/GenBank/DDBJ whole genome shotgun (WGS) entry which is preliminary data.</text>
</comment>
<reference evidence="2" key="1">
    <citation type="submission" date="2023-03" db="EMBL/GenBank/DDBJ databases">
        <authorList>
            <person name="Shen W."/>
            <person name="Cai J."/>
        </authorList>
    </citation>
    <scope>NUCLEOTIDE SEQUENCE</scope>
    <source>
        <strain evidence="2">B245-2</strain>
    </source>
</reference>
<feature type="domain" description="DUF6877" evidence="1">
    <location>
        <begin position="5"/>
        <end position="50"/>
    </location>
</feature>
<dbReference type="RefSeq" id="WP_311898150.1">
    <property type="nucleotide sequence ID" value="NZ_JARQBI010000024.1"/>
</dbReference>
<evidence type="ECO:0000313" key="2">
    <source>
        <dbReference type="EMBL" id="MDT2797403.1"/>
    </source>
</evidence>
<evidence type="ECO:0000313" key="3">
    <source>
        <dbReference type="Proteomes" id="UP001255696"/>
    </source>
</evidence>
<dbReference type="Proteomes" id="UP001255696">
    <property type="component" value="Unassembled WGS sequence"/>
</dbReference>
<gene>
    <name evidence="2" type="ORF">P7H47_09155</name>
</gene>
<organism evidence="2 3">
    <name type="scientific">Enterococcus cecorum</name>
    <dbReference type="NCBI Taxonomy" id="44008"/>
    <lineage>
        <taxon>Bacteria</taxon>
        <taxon>Bacillati</taxon>
        <taxon>Bacillota</taxon>
        <taxon>Bacilli</taxon>
        <taxon>Lactobacillales</taxon>
        <taxon>Enterococcaceae</taxon>
        <taxon>Enterococcus</taxon>
    </lineage>
</organism>